<reference evidence="1 2" key="2">
    <citation type="journal article" date="2011" name="ISME J.">
        <title>RNA-seq reveals cooperative metabolic interactions between two termite-gut spirochete species in co-culture.</title>
        <authorList>
            <person name="Rosenthal A.Z."/>
            <person name="Matson E.G."/>
            <person name="Eldar A."/>
            <person name="Leadbetter J.R."/>
        </authorList>
    </citation>
    <scope>NUCLEOTIDE SEQUENCE [LARGE SCALE GENOMIC DNA]</scope>
    <source>
        <strain evidence="2">ATCC BAA-887 / DSM 12427 / ZAS-2</strain>
    </source>
</reference>
<dbReference type="HOGENOM" id="CLU_470041_0_0_12"/>
<dbReference type="eggNOG" id="COG1316">
    <property type="taxonomic scope" value="Bacteria"/>
</dbReference>
<reference evidence="2" key="1">
    <citation type="submission" date="2009-12" db="EMBL/GenBank/DDBJ databases">
        <title>Complete sequence of Treponema primitia strain ZAS-2.</title>
        <authorList>
            <person name="Tetu S.G."/>
            <person name="Matson E."/>
            <person name="Ren Q."/>
            <person name="Seshadri R."/>
            <person name="Elbourne L."/>
            <person name="Hassan K.A."/>
            <person name="Durkin A."/>
            <person name="Radune D."/>
            <person name="Mohamoud Y."/>
            <person name="Shay R."/>
            <person name="Jin S."/>
            <person name="Zhang X."/>
            <person name="Lucey K."/>
            <person name="Ballor N.R."/>
            <person name="Ottesen E."/>
            <person name="Rosenthal R."/>
            <person name="Allen A."/>
            <person name="Leadbetter J.R."/>
            <person name="Paulsen I.T."/>
        </authorList>
    </citation>
    <scope>NUCLEOTIDE SEQUENCE [LARGE SCALE GENOMIC DNA]</scope>
    <source>
        <strain evidence="2">ATCC BAA-887 / DSM 12427 / ZAS-2</strain>
    </source>
</reference>
<accession>F5YNB4</accession>
<dbReference type="AlphaFoldDB" id="F5YNB4"/>
<dbReference type="EMBL" id="CP001843">
    <property type="protein sequence ID" value="AEF85406.1"/>
    <property type="molecule type" value="Genomic_DNA"/>
</dbReference>
<proteinExistence type="predicted"/>
<dbReference type="STRING" id="545694.TREPR_0080"/>
<protein>
    <submittedName>
        <fullName evidence="1">Uncharacterized protein</fullName>
    </submittedName>
</protein>
<organism evidence="1 2">
    <name type="scientific">Treponema primitia (strain ATCC BAA-887 / DSM 12427 / ZAS-2)</name>
    <dbReference type="NCBI Taxonomy" id="545694"/>
    <lineage>
        <taxon>Bacteria</taxon>
        <taxon>Pseudomonadati</taxon>
        <taxon>Spirochaetota</taxon>
        <taxon>Spirochaetia</taxon>
        <taxon>Spirochaetales</taxon>
        <taxon>Treponemataceae</taxon>
        <taxon>Treponema</taxon>
    </lineage>
</organism>
<sequence length="580" mass="60294">MYNKQLWTAMTNQKSALKLFAHAEAKLRNSLTRLGAVSALLLALTFIGCPGNSPSDPPPYIPSAVDTMVSAVDLTNLINAPIKNKVPVTTITTEAQYTGTITWQTEGSPALSNDAKFLPNTVYTANVTLSAKPGYTFSGFAAGAIIYSGIGIITPNLVNSGNVTISFQATTAVGVDIPVNDLNLTSLIKAPVAGVTPSTTVNTPDDPQYTVSSVQWQLADGTAFSDPFAVSTVYKAVLTLDAEDDFTFTGVTAFTYTGSTKVTSTENSGATIAVTITFPAIAPTLTKSLTITGIPTAAQGLGLHCLVFLTTTTDLTTAVASAGGGPILTGTTSIAGDLKTITSSGANLGLSNDNWVGSGPYYVSLIIATTPITSPTQSDIIAMFLTRNPVNFDTDPTSLSILDFELTGSTPGDGKTLTINGIPDKIQGKYYLAFLITFEQLLNSNFIPTAVAIGGIPAGTTSITGNLLSITVSGESYSVSSSWNGSGLYNVGIIVEDTDGSGKMYITTLPVNFNKNATVSFKSFQSISINLTAVSQPNPPKTATTRASPLKALDGQAAPVPYLSPILRAALLPGEHFLSQ</sequence>
<evidence type="ECO:0000313" key="1">
    <source>
        <dbReference type="EMBL" id="AEF85406.1"/>
    </source>
</evidence>
<dbReference type="RefSeq" id="WP_015706382.1">
    <property type="nucleotide sequence ID" value="NC_015578.1"/>
</dbReference>
<keyword evidence="2" id="KW-1185">Reference proteome</keyword>
<dbReference type="KEGG" id="tpi:TREPR_0080"/>
<dbReference type="OrthoDB" id="9802993at2"/>
<name>F5YNB4_TREPZ</name>
<gene>
    <name evidence="1" type="ordered locus">TREPR_0080</name>
</gene>
<evidence type="ECO:0000313" key="2">
    <source>
        <dbReference type="Proteomes" id="UP000009223"/>
    </source>
</evidence>
<dbReference type="Proteomes" id="UP000009223">
    <property type="component" value="Chromosome"/>
</dbReference>